<evidence type="ECO:0000256" key="6">
    <source>
        <dbReference type="ARBA" id="ARBA00022989"/>
    </source>
</evidence>
<evidence type="ECO:0000256" key="3">
    <source>
        <dbReference type="ARBA" id="ARBA00022475"/>
    </source>
</evidence>
<keyword evidence="7 9" id="KW-0472">Membrane</keyword>
<dbReference type="GO" id="GO:0022857">
    <property type="term" value="F:transmembrane transporter activity"/>
    <property type="evidence" value="ECO:0007669"/>
    <property type="project" value="UniProtKB-UniRule"/>
</dbReference>
<comment type="caution">
    <text evidence="11">The sequence shown here is derived from an EMBL/GenBank/DDBJ whole genome shotgun (WGS) entry which is preliminary data.</text>
</comment>
<keyword evidence="6 9" id="KW-1133">Transmembrane helix</keyword>
<dbReference type="EMBL" id="JACCEW010000001">
    <property type="protein sequence ID" value="NYT35853.1"/>
    <property type="molecule type" value="Genomic_DNA"/>
</dbReference>
<proteinExistence type="inferred from homology"/>
<evidence type="ECO:0000256" key="8">
    <source>
        <dbReference type="ARBA" id="ARBA00038436"/>
    </source>
</evidence>
<organism evidence="11 12">
    <name type="scientific">Allopusillimonas soli</name>
    <dbReference type="NCBI Taxonomy" id="659016"/>
    <lineage>
        <taxon>Bacteria</taxon>
        <taxon>Pseudomonadati</taxon>
        <taxon>Pseudomonadota</taxon>
        <taxon>Betaproteobacteria</taxon>
        <taxon>Burkholderiales</taxon>
        <taxon>Alcaligenaceae</taxon>
        <taxon>Allopusillimonas</taxon>
    </lineage>
</organism>
<evidence type="ECO:0000256" key="5">
    <source>
        <dbReference type="ARBA" id="ARBA00022692"/>
    </source>
</evidence>
<evidence type="ECO:0000256" key="2">
    <source>
        <dbReference type="ARBA" id="ARBA00022448"/>
    </source>
</evidence>
<evidence type="ECO:0000256" key="4">
    <source>
        <dbReference type="ARBA" id="ARBA00022519"/>
    </source>
</evidence>
<dbReference type="InterPro" id="IPR055348">
    <property type="entry name" value="DctQ"/>
</dbReference>
<reference evidence="11 12" key="1">
    <citation type="submission" date="2020-07" db="EMBL/GenBank/DDBJ databases">
        <title>Taxonomic revisions and descriptions of new bacterial species based on genomic comparisons in the high-G+C-content subgroup of the family Alcaligenaceae.</title>
        <authorList>
            <person name="Szabo A."/>
            <person name="Felfoldi T."/>
        </authorList>
    </citation>
    <scope>NUCLEOTIDE SEQUENCE [LARGE SCALE GENOMIC DNA]</scope>
    <source>
        <strain evidence="11 12">DSM 25264</strain>
    </source>
</reference>
<dbReference type="Proteomes" id="UP000580517">
    <property type="component" value="Unassembled WGS sequence"/>
</dbReference>
<feature type="transmembrane region" description="Helical" evidence="9">
    <location>
        <begin position="89"/>
        <end position="112"/>
    </location>
</feature>
<dbReference type="AlphaFoldDB" id="A0A853F6Y4"/>
<evidence type="ECO:0000313" key="12">
    <source>
        <dbReference type="Proteomes" id="UP000580517"/>
    </source>
</evidence>
<evidence type="ECO:0000313" key="11">
    <source>
        <dbReference type="EMBL" id="NYT35853.1"/>
    </source>
</evidence>
<keyword evidence="4 9" id="KW-0997">Cell inner membrane</keyword>
<gene>
    <name evidence="11" type="ORF">H0A68_03140</name>
</gene>
<feature type="transmembrane region" description="Helical" evidence="9">
    <location>
        <begin position="45"/>
        <end position="68"/>
    </location>
</feature>
<comment type="subcellular location">
    <subcellularLocation>
        <location evidence="1 9">Cell inner membrane</location>
        <topology evidence="1 9">Multi-pass membrane protein</topology>
    </subcellularLocation>
</comment>
<name>A0A853F6Y4_9BURK</name>
<dbReference type="GO" id="GO:0005886">
    <property type="term" value="C:plasma membrane"/>
    <property type="evidence" value="ECO:0007669"/>
    <property type="project" value="UniProtKB-SubCell"/>
</dbReference>
<dbReference type="InterPro" id="IPR007387">
    <property type="entry name" value="TRAP_DctQ"/>
</dbReference>
<evidence type="ECO:0000256" key="1">
    <source>
        <dbReference type="ARBA" id="ARBA00004429"/>
    </source>
</evidence>
<keyword evidence="5 9" id="KW-0812">Transmembrane</keyword>
<dbReference type="OrthoDB" id="26202at2"/>
<feature type="transmembrane region" description="Helical" evidence="9">
    <location>
        <begin position="12"/>
        <end position="33"/>
    </location>
</feature>
<accession>A0A853F6Y4</accession>
<comment type="subunit">
    <text evidence="9">The complex comprises the extracytoplasmic solute receptor protein and the two transmembrane proteins.</text>
</comment>
<dbReference type="PANTHER" id="PTHR35011">
    <property type="entry name" value="2,3-DIKETO-L-GULONATE TRAP TRANSPORTER SMALL PERMEASE PROTEIN YIAM"/>
    <property type="match status" value="1"/>
</dbReference>
<keyword evidence="3" id="KW-1003">Cell membrane</keyword>
<evidence type="ECO:0000256" key="7">
    <source>
        <dbReference type="ARBA" id="ARBA00023136"/>
    </source>
</evidence>
<dbReference type="Pfam" id="PF04290">
    <property type="entry name" value="DctQ"/>
    <property type="match status" value="1"/>
</dbReference>
<feature type="domain" description="Tripartite ATP-independent periplasmic transporters DctQ component" evidence="10">
    <location>
        <begin position="27"/>
        <end position="158"/>
    </location>
</feature>
<evidence type="ECO:0000259" key="10">
    <source>
        <dbReference type="Pfam" id="PF04290"/>
    </source>
</evidence>
<protein>
    <recommendedName>
        <fullName evidence="9">TRAP transporter small permease protein</fullName>
    </recommendedName>
</protein>
<keyword evidence="12" id="KW-1185">Reference proteome</keyword>
<evidence type="ECO:0000256" key="9">
    <source>
        <dbReference type="RuleBase" id="RU369079"/>
    </source>
</evidence>
<feature type="transmembrane region" description="Helical" evidence="9">
    <location>
        <begin position="132"/>
        <end position="153"/>
    </location>
</feature>
<keyword evidence="2 9" id="KW-0813">Transport</keyword>
<comment type="similarity">
    <text evidence="8 9">Belongs to the TRAP transporter small permease family.</text>
</comment>
<comment type="function">
    <text evidence="9">Part of the tripartite ATP-independent periplasmic (TRAP) transport system.</text>
</comment>
<sequence>MLTRFFRMVDGLSWVVVQLAHLSVVVLVVSMIYEVGARYIFNAPTVWAFDIAYMCSGALFLLGVAWTLKEDAHIRIDILRNKLPAKLAGAIEGGAYLFVLCPFFAVLTWIAFERTWRAWMKGEVEMVSPWAPLMWPFYLIIAVGLLTLTLQLASRGLQDMLGIRAPSTGDHA</sequence>